<dbReference type="AlphaFoldDB" id="W9SM87"/>
<reference evidence="2" key="1">
    <citation type="submission" date="2013-01" db="EMBL/GenBank/DDBJ databases">
        <title>Draft Genome Sequence of a Mulberry Tree, Morus notabilis C.K. Schneid.</title>
        <authorList>
            <person name="He N."/>
            <person name="Zhao S."/>
        </authorList>
    </citation>
    <scope>NUCLEOTIDE SEQUENCE</scope>
</reference>
<accession>W9SM87</accession>
<dbReference type="Proteomes" id="UP000030645">
    <property type="component" value="Unassembled WGS sequence"/>
</dbReference>
<organism evidence="1 2">
    <name type="scientific">Morus notabilis</name>
    <dbReference type="NCBI Taxonomy" id="981085"/>
    <lineage>
        <taxon>Eukaryota</taxon>
        <taxon>Viridiplantae</taxon>
        <taxon>Streptophyta</taxon>
        <taxon>Embryophyta</taxon>
        <taxon>Tracheophyta</taxon>
        <taxon>Spermatophyta</taxon>
        <taxon>Magnoliopsida</taxon>
        <taxon>eudicotyledons</taxon>
        <taxon>Gunneridae</taxon>
        <taxon>Pentapetalae</taxon>
        <taxon>rosids</taxon>
        <taxon>fabids</taxon>
        <taxon>Rosales</taxon>
        <taxon>Moraceae</taxon>
        <taxon>Moreae</taxon>
        <taxon>Morus</taxon>
    </lineage>
</organism>
<evidence type="ECO:0000313" key="2">
    <source>
        <dbReference type="Proteomes" id="UP000030645"/>
    </source>
</evidence>
<keyword evidence="2" id="KW-1185">Reference proteome</keyword>
<proteinExistence type="predicted"/>
<evidence type="ECO:0000313" key="1">
    <source>
        <dbReference type="EMBL" id="EXC34975.1"/>
    </source>
</evidence>
<protein>
    <submittedName>
        <fullName evidence="1">Uncharacterized protein</fullName>
    </submittedName>
</protein>
<dbReference type="EMBL" id="KE346353">
    <property type="protein sequence ID" value="EXC34975.1"/>
    <property type="molecule type" value="Genomic_DNA"/>
</dbReference>
<gene>
    <name evidence="1" type="ORF">L484_014702</name>
</gene>
<name>W9SM87_9ROSA</name>
<sequence length="73" mass="8449">MQFKKDVKRQKPTYITITDILKKGGREPIPPPIKVVLKKFGDVMPDKLLKTLPPRGSVQYKIELVLKMFGLWI</sequence>